<evidence type="ECO:0000313" key="3">
    <source>
        <dbReference type="EMBL" id="KAG2199726.1"/>
    </source>
</evidence>
<reference evidence="3" key="1">
    <citation type="submission" date="2020-12" db="EMBL/GenBank/DDBJ databases">
        <title>Metabolic potential, ecology and presence of endohyphal bacteria is reflected in genomic diversity of Mucoromycotina.</title>
        <authorList>
            <person name="Muszewska A."/>
            <person name="Okrasinska A."/>
            <person name="Steczkiewicz K."/>
            <person name="Drgas O."/>
            <person name="Orlowska M."/>
            <person name="Perlinska-Lenart U."/>
            <person name="Aleksandrzak-Piekarczyk T."/>
            <person name="Szatraj K."/>
            <person name="Zielenkiewicz U."/>
            <person name="Pilsyk S."/>
            <person name="Malc E."/>
            <person name="Mieczkowski P."/>
            <person name="Kruszewska J.S."/>
            <person name="Biernat P."/>
            <person name="Pawlowska J."/>
        </authorList>
    </citation>
    <scope>NUCLEOTIDE SEQUENCE</scope>
    <source>
        <strain evidence="3">WA0000017839</strain>
    </source>
</reference>
<evidence type="ECO:0000313" key="4">
    <source>
        <dbReference type="Proteomes" id="UP000603453"/>
    </source>
</evidence>
<dbReference type="OrthoDB" id="2288664at2759"/>
<evidence type="ECO:0000256" key="1">
    <source>
        <dbReference type="SAM" id="Coils"/>
    </source>
</evidence>
<comment type="caution">
    <text evidence="3">The sequence shown here is derived from an EMBL/GenBank/DDBJ whole genome shotgun (WGS) entry which is preliminary data.</text>
</comment>
<dbReference type="EMBL" id="JAEPRD010000092">
    <property type="protein sequence ID" value="KAG2199726.1"/>
    <property type="molecule type" value="Genomic_DNA"/>
</dbReference>
<feature type="coiled-coil region" evidence="1">
    <location>
        <begin position="29"/>
        <end position="194"/>
    </location>
</feature>
<accession>A0A8H7QY57</accession>
<feature type="coiled-coil region" evidence="1">
    <location>
        <begin position="224"/>
        <end position="326"/>
    </location>
</feature>
<keyword evidence="1" id="KW-0175">Coiled coil</keyword>
<evidence type="ECO:0000256" key="2">
    <source>
        <dbReference type="SAM" id="MobiDB-lite"/>
    </source>
</evidence>
<organism evidence="3 4">
    <name type="scientific">Mucor saturninus</name>
    <dbReference type="NCBI Taxonomy" id="64648"/>
    <lineage>
        <taxon>Eukaryota</taxon>
        <taxon>Fungi</taxon>
        <taxon>Fungi incertae sedis</taxon>
        <taxon>Mucoromycota</taxon>
        <taxon>Mucoromycotina</taxon>
        <taxon>Mucoromycetes</taxon>
        <taxon>Mucorales</taxon>
        <taxon>Mucorineae</taxon>
        <taxon>Mucoraceae</taxon>
        <taxon>Mucor</taxon>
    </lineage>
</organism>
<name>A0A8H7QY57_9FUNG</name>
<gene>
    <name evidence="3" type="ORF">INT47_012862</name>
</gene>
<keyword evidence="4" id="KW-1185">Reference proteome</keyword>
<dbReference type="AlphaFoldDB" id="A0A8H7QY57"/>
<dbReference type="Proteomes" id="UP000603453">
    <property type="component" value="Unassembled WGS sequence"/>
</dbReference>
<sequence length="533" mass="62855">MELSTSPKTPKRQETLGPMTPIQDWEVERATVVVEAKSYREKAERLEKQLETDRQTYEKNTVSLLREVKLKESFLEKKLKDSEENLMEDLLKLQRQLDDEKTLRQEEIQTIRNQHEQALESEDKKYQRRLTALQERLNAKDKEYAELFEKEKENNNPERDQEKDKLIESLNLEIAKEKSENAQLRESNSDLSATITDLTTLATTENEEQIQNVSKEFEQLRSYCKSIQHKLETSESNLNQYREHQKEYIQKVQDLENDLAAAKKLSQQQKKRLSQIVSNHDDNIKQLQENFAHEAQLSQMTTQAQFQNLQSEHTEMLRELREQHETEKEVWRIEQQSLIDEIRRDTTFEKEEAIRELTREWNDKNEDLSASMSKDAMEIQTHWESKLEEAKSKFVLQKTRLLGEIEVIKDRLGKEIHRRKQNQAALVDAQDKLDSVQLKLDVYHKKSADLLKQRTLIDKELSQLKSQNRISYRLARSLVAITSPTAIIDLRAQLPDILQTAIRDVSIMRIHGQTHHDYQNSTFDIDTIPTYGF</sequence>
<feature type="region of interest" description="Disordered" evidence="2">
    <location>
        <begin position="1"/>
        <end position="22"/>
    </location>
</feature>
<protein>
    <submittedName>
        <fullName evidence="3">Uncharacterized protein</fullName>
    </submittedName>
</protein>
<proteinExistence type="predicted"/>